<dbReference type="EC" id="1.1.1.2" evidence="9"/>
<dbReference type="InterPro" id="IPR013149">
    <property type="entry name" value="ADH-like_C"/>
</dbReference>
<dbReference type="InterPro" id="IPR036291">
    <property type="entry name" value="NAD(P)-bd_dom_sf"/>
</dbReference>
<name>A0AAD9Z767_9LECA</name>
<gene>
    <name evidence="15" type="ORF">OEA41_006199</name>
</gene>
<evidence type="ECO:0000256" key="9">
    <source>
        <dbReference type="ARBA" id="ARBA00024074"/>
    </source>
</evidence>
<dbReference type="SUPFAM" id="SSF51735">
    <property type="entry name" value="NAD(P)-binding Rossmann-fold domains"/>
    <property type="match status" value="1"/>
</dbReference>
<organism evidence="15 16">
    <name type="scientific">Lepraria neglecta</name>
    <dbReference type="NCBI Taxonomy" id="209136"/>
    <lineage>
        <taxon>Eukaryota</taxon>
        <taxon>Fungi</taxon>
        <taxon>Dikarya</taxon>
        <taxon>Ascomycota</taxon>
        <taxon>Pezizomycotina</taxon>
        <taxon>Lecanoromycetes</taxon>
        <taxon>OSLEUM clade</taxon>
        <taxon>Lecanoromycetidae</taxon>
        <taxon>Lecanorales</taxon>
        <taxon>Lecanorineae</taxon>
        <taxon>Stereocaulaceae</taxon>
        <taxon>Lepraria</taxon>
    </lineage>
</organism>
<dbReference type="PANTHER" id="PTHR42683">
    <property type="entry name" value="ALDEHYDE REDUCTASE"/>
    <property type="match status" value="1"/>
</dbReference>
<feature type="domain" description="Alcohol dehydrogenase-like C-terminal" evidence="13">
    <location>
        <begin position="298"/>
        <end position="424"/>
    </location>
</feature>
<evidence type="ECO:0000256" key="11">
    <source>
        <dbReference type="RuleBase" id="RU361277"/>
    </source>
</evidence>
<dbReference type="GO" id="GO:0008270">
    <property type="term" value="F:zinc ion binding"/>
    <property type="evidence" value="ECO:0007669"/>
    <property type="project" value="InterPro"/>
</dbReference>
<feature type="compositionally biased region" description="Polar residues" evidence="12">
    <location>
        <begin position="44"/>
        <end position="102"/>
    </location>
</feature>
<dbReference type="Proteomes" id="UP001276659">
    <property type="component" value="Unassembled WGS sequence"/>
</dbReference>
<dbReference type="InterPro" id="IPR002328">
    <property type="entry name" value="ADH_Zn_CS"/>
</dbReference>
<keyword evidence="6 11" id="KW-0862">Zinc</keyword>
<dbReference type="PROSITE" id="PS00059">
    <property type="entry name" value="ADH_ZINC"/>
    <property type="match status" value="1"/>
</dbReference>
<dbReference type="Pfam" id="PF08240">
    <property type="entry name" value="ADH_N"/>
    <property type="match status" value="1"/>
</dbReference>
<keyword evidence="16" id="KW-1185">Reference proteome</keyword>
<dbReference type="Pfam" id="PF00107">
    <property type="entry name" value="ADH_zinc_N"/>
    <property type="match status" value="1"/>
</dbReference>
<comment type="catalytic activity">
    <reaction evidence="10">
        <text>a primary alcohol + NADP(+) = an aldehyde + NADPH + H(+)</text>
        <dbReference type="Rhea" id="RHEA:15937"/>
        <dbReference type="ChEBI" id="CHEBI:15378"/>
        <dbReference type="ChEBI" id="CHEBI:15734"/>
        <dbReference type="ChEBI" id="CHEBI:17478"/>
        <dbReference type="ChEBI" id="CHEBI:57783"/>
        <dbReference type="ChEBI" id="CHEBI:58349"/>
        <dbReference type="EC" id="1.1.1.2"/>
    </reaction>
    <physiologicalReaction direction="left-to-right" evidence="10">
        <dbReference type="Rhea" id="RHEA:15938"/>
    </physiologicalReaction>
    <physiologicalReaction direction="right-to-left" evidence="10">
        <dbReference type="Rhea" id="RHEA:15939"/>
    </physiologicalReaction>
</comment>
<dbReference type="InterPro" id="IPR011032">
    <property type="entry name" value="GroES-like_sf"/>
</dbReference>
<evidence type="ECO:0000313" key="15">
    <source>
        <dbReference type="EMBL" id="KAK3172874.1"/>
    </source>
</evidence>
<evidence type="ECO:0000256" key="1">
    <source>
        <dbReference type="ARBA" id="ARBA00001947"/>
    </source>
</evidence>
<evidence type="ECO:0000256" key="4">
    <source>
        <dbReference type="ARBA" id="ARBA00022553"/>
    </source>
</evidence>
<evidence type="ECO:0000259" key="13">
    <source>
        <dbReference type="Pfam" id="PF00107"/>
    </source>
</evidence>
<dbReference type="GO" id="GO:0006066">
    <property type="term" value="P:alcohol metabolic process"/>
    <property type="evidence" value="ECO:0007669"/>
    <property type="project" value="UniProtKB-ARBA"/>
</dbReference>
<evidence type="ECO:0000256" key="12">
    <source>
        <dbReference type="SAM" id="MobiDB-lite"/>
    </source>
</evidence>
<protein>
    <recommendedName>
        <fullName evidence="9">alcohol dehydrogenase (NADP(+))</fullName>
        <ecNumber evidence="9">1.1.1.2</ecNumber>
    </recommendedName>
</protein>
<dbReference type="GO" id="GO:0008106">
    <property type="term" value="F:alcohol dehydrogenase (NADP+) activity"/>
    <property type="evidence" value="ECO:0007669"/>
    <property type="project" value="UniProtKB-EC"/>
</dbReference>
<dbReference type="InterPro" id="IPR047109">
    <property type="entry name" value="CAD-like"/>
</dbReference>
<evidence type="ECO:0000256" key="5">
    <source>
        <dbReference type="ARBA" id="ARBA00022723"/>
    </source>
</evidence>
<keyword evidence="5 11" id="KW-0479">Metal-binding</keyword>
<evidence type="ECO:0000256" key="3">
    <source>
        <dbReference type="ARBA" id="ARBA00011738"/>
    </source>
</evidence>
<evidence type="ECO:0000256" key="10">
    <source>
        <dbReference type="ARBA" id="ARBA00050997"/>
    </source>
</evidence>
<evidence type="ECO:0000313" key="16">
    <source>
        <dbReference type="Proteomes" id="UP001276659"/>
    </source>
</evidence>
<keyword evidence="7" id="KW-0521">NADP</keyword>
<evidence type="ECO:0000259" key="14">
    <source>
        <dbReference type="Pfam" id="PF08240"/>
    </source>
</evidence>
<evidence type="ECO:0000256" key="6">
    <source>
        <dbReference type="ARBA" id="ARBA00022833"/>
    </source>
</evidence>
<evidence type="ECO:0000256" key="7">
    <source>
        <dbReference type="ARBA" id="ARBA00022857"/>
    </source>
</evidence>
<feature type="domain" description="Alcohol dehydrogenase-like N-terminal" evidence="14">
    <location>
        <begin position="137"/>
        <end position="257"/>
    </location>
</feature>
<reference evidence="15" key="1">
    <citation type="submission" date="2022-11" db="EMBL/GenBank/DDBJ databases">
        <title>Chromosomal genome sequence assembly and mating type (MAT) locus characterization of the leprose asexual lichenized fungus Lepraria neglecta (Nyl.) Erichsen.</title>
        <authorList>
            <person name="Allen J.L."/>
            <person name="Pfeffer B."/>
        </authorList>
    </citation>
    <scope>NUCLEOTIDE SEQUENCE</scope>
    <source>
        <strain evidence="15">Allen 5258</strain>
    </source>
</reference>
<evidence type="ECO:0000256" key="8">
    <source>
        <dbReference type="ARBA" id="ARBA00023002"/>
    </source>
</evidence>
<dbReference type="FunFam" id="3.40.50.720:FF:000158">
    <property type="entry name" value="Zinc-binding alcohol dehydrogenase"/>
    <property type="match status" value="1"/>
</dbReference>
<comment type="similarity">
    <text evidence="2 11">Belongs to the zinc-containing alcohol dehydrogenase family.</text>
</comment>
<evidence type="ECO:0000256" key="2">
    <source>
        <dbReference type="ARBA" id="ARBA00008072"/>
    </source>
</evidence>
<sequence>MATAESAITGKNYQDTFHANHENVMTEESTKDTFHANPEPAKTLESTQDTSQPNVEPSNTGETSQDTSHSTSNGAEPATMKQNPEPTKTETSCQITAQTNSEPAMKNSKQDIFHGWLATDATSPLKHQAFTPKTWEETDIDIRVTHCGLCASDLHTMRSGWGETLYPVCCGHEIVGTAIRVGIKAREGIRVGDRVGVGPQGYNCHRGDCECCVSGRENYCPRRIGTYGERYPSGAGISYGGFADFTRHNSNSVFNIPSGLDSPSAAVMLCAGATVYEPLKEHGAATPGRKVGVIGLGGLGHLGVLFAKAMGCQHVVAVSRSEAKCSDAFKLGADAYIATADEEGWEERHAASLDLIICTVSDPWMPLKEYLSLLRPKGTFCQVGIPEGPLPQLDTMALVLNGTSVCFSDSASPGNVREMLGLAAEKGVRAWTETRPMGEVNGVVKEMEGGGRGLGL</sequence>
<dbReference type="SUPFAM" id="SSF50129">
    <property type="entry name" value="GroES-like"/>
    <property type="match status" value="1"/>
</dbReference>
<feature type="region of interest" description="Disordered" evidence="12">
    <location>
        <begin position="1"/>
        <end position="107"/>
    </location>
</feature>
<keyword evidence="4" id="KW-0597">Phosphoprotein</keyword>
<dbReference type="Gene3D" id="3.40.50.720">
    <property type="entry name" value="NAD(P)-binding Rossmann-like Domain"/>
    <property type="match status" value="1"/>
</dbReference>
<dbReference type="EMBL" id="JASNWA010000007">
    <property type="protein sequence ID" value="KAK3172874.1"/>
    <property type="molecule type" value="Genomic_DNA"/>
</dbReference>
<comment type="cofactor">
    <cofactor evidence="1 11">
        <name>Zn(2+)</name>
        <dbReference type="ChEBI" id="CHEBI:29105"/>
    </cofactor>
</comment>
<comment type="caution">
    <text evidence="15">The sequence shown here is derived from an EMBL/GenBank/DDBJ whole genome shotgun (WGS) entry which is preliminary data.</text>
</comment>
<dbReference type="Gene3D" id="3.90.180.10">
    <property type="entry name" value="Medium-chain alcohol dehydrogenases, catalytic domain"/>
    <property type="match status" value="1"/>
</dbReference>
<dbReference type="AlphaFoldDB" id="A0AAD9Z767"/>
<comment type="subunit">
    <text evidence="3">Homodimer.</text>
</comment>
<dbReference type="CDD" id="cd05283">
    <property type="entry name" value="CAD1"/>
    <property type="match status" value="1"/>
</dbReference>
<accession>A0AAD9Z767</accession>
<proteinExistence type="inferred from homology"/>
<dbReference type="InterPro" id="IPR013154">
    <property type="entry name" value="ADH-like_N"/>
</dbReference>
<keyword evidence="8" id="KW-0560">Oxidoreductase</keyword>